<dbReference type="NCBIfam" id="TIGR00331">
    <property type="entry name" value="hrcA"/>
    <property type="match status" value="1"/>
</dbReference>
<evidence type="ECO:0000256" key="4">
    <source>
        <dbReference type="ARBA" id="ARBA00023163"/>
    </source>
</evidence>
<dbReference type="PANTHER" id="PTHR34824:SF1">
    <property type="entry name" value="HEAT-INDUCIBLE TRANSCRIPTION REPRESSOR HRCA"/>
    <property type="match status" value="1"/>
</dbReference>
<keyword evidence="1 6" id="KW-0678">Repressor</keyword>
<dbReference type="KEGG" id="hhw:NCTC503_01654"/>
<dbReference type="SUPFAM" id="SSF46785">
    <property type="entry name" value="Winged helix' DNA-binding domain"/>
    <property type="match status" value="1"/>
</dbReference>
<keyword evidence="9" id="KW-1185">Reference proteome</keyword>
<dbReference type="PANTHER" id="PTHR34824">
    <property type="entry name" value="HEAT-INDUCIBLE TRANSCRIPTION REPRESSOR HRCA"/>
    <property type="match status" value="1"/>
</dbReference>
<proteinExistence type="inferred from homology"/>
<comment type="function">
    <text evidence="5 6">Negative regulator of class I heat shock genes (grpE-dnaK-dnaJ and groELS operons). Prevents heat-shock induction of these operons.</text>
</comment>
<comment type="similarity">
    <text evidence="6">Belongs to the HrcA family.</text>
</comment>
<dbReference type="PIRSF" id="PIRSF005485">
    <property type="entry name" value="HrcA"/>
    <property type="match status" value="1"/>
</dbReference>
<dbReference type="RefSeq" id="WP_243117959.1">
    <property type="nucleotide sequence ID" value="NZ_CBCRUQ010000005.1"/>
</dbReference>
<dbReference type="InterPro" id="IPR023120">
    <property type="entry name" value="WHTH_transcript_rep_HrcA_IDD"/>
</dbReference>
<dbReference type="InterPro" id="IPR002571">
    <property type="entry name" value="HrcA"/>
</dbReference>
<keyword evidence="4 6" id="KW-0804">Transcription</keyword>
<organism evidence="8 9">
    <name type="scientific">Hathewaya histolytica</name>
    <name type="common">Clostridium histolyticum</name>
    <dbReference type="NCBI Taxonomy" id="1498"/>
    <lineage>
        <taxon>Bacteria</taxon>
        <taxon>Bacillati</taxon>
        <taxon>Bacillota</taxon>
        <taxon>Clostridia</taxon>
        <taxon>Eubacteriales</taxon>
        <taxon>Clostridiaceae</taxon>
        <taxon>Hathewaya</taxon>
    </lineage>
</organism>
<dbReference type="GO" id="GO:0045892">
    <property type="term" value="P:negative regulation of DNA-templated transcription"/>
    <property type="evidence" value="ECO:0007669"/>
    <property type="project" value="UniProtKB-UniRule"/>
</dbReference>
<dbReference type="Gene3D" id="3.30.450.40">
    <property type="match status" value="1"/>
</dbReference>
<dbReference type="InterPro" id="IPR036388">
    <property type="entry name" value="WH-like_DNA-bd_sf"/>
</dbReference>
<dbReference type="Gene3D" id="1.10.10.10">
    <property type="entry name" value="Winged helix-like DNA-binding domain superfamily/Winged helix DNA-binding domain"/>
    <property type="match status" value="1"/>
</dbReference>
<dbReference type="EMBL" id="LR590481">
    <property type="protein sequence ID" value="VTQ90700.1"/>
    <property type="molecule type" value="Genomic_DNA"/>
</dbReference>
<protein>
    <recommendedName>
        <fullName evidence="6">Heat-inducible transcription repressor HrcA</fullName>
    </recommendedName>
</protein>
<evidence type="ECO:0000256" key="3">
    <source>
        <dbReference type="ARBA" id="ARBA00023016"/>
    </source>
</evidence>
<sequence>MEDRKIKILEAIIRDYVVTGEPVGSRTIAKKYDLGVSSATIRNEMADLEELGYLQQLHSSSGRIPSDLGYRLYVDKLMQLTKLTDEEKFLIQNKLIDRAIYELDKVVNEATRILTSLTDMVCIVKTPSLKKSTIKQIQLISIDRNTILVVIITDSGLIKNDIIRTQKPIESHILLKLNNLVNLRLSNLSIEDMDLEVINNLKNDLTGHDDIFNALIPTLYSTLKNMESSKVYAEGTVNILNYQEYSDIEKAKEFFEFVNNEENLRRLLNLDDKSKKIRINIGMENNLQQAKEYSIITAFYGFKDKPLGTIGVIGPTRMNYDRVISSIISLVEELNINILKIYK</sequence>
<gene>
    <name evidence="6 8" type="primary">hrcA</name>
    <name evidence="8" type="ORF">NCTC503_01654</name>
</gene>
<evidence type="ECO:0000259" key="7">
    <source>
        <dbReference type="Pfam" id="PF01628"/>
    </source>
</evidence>
<reference evidence="8 9" key="1">
    <citation type="submission" date="2019-05" db="EMBL/GenBank/DDBJ databases">
        <authorList>
            <consortium name="Pathogen Informatics"/>
        </authorList>
    </citation>
    <scope>NUCLEOTIDE SEQUENCE [LARGE SCALE GENOMIC DNA]</scope>
    <source>
        <strain evidence="8 9">NCTC503</strain>
    </source>
</reference>
<dbReference type="InterPro" id="IPR021153">
    <property type="entry name" value="HrcA_C"/>
</dbReference>
<dbReference type="GO" id="GO:0003677">
    <property type="term" value="F:DNA binding"/>
    <property type="evidence" value="ECO:0007669"/>
    <property type="project" value="InterPro"/>
</dbReference>
<feature type="domain" description="Heat-inducible transcription repressor HrcA C-terminal" evidence="7">
    <location>
        <begin position="104"/>
        <end position="324"/>
    </location>
</feature>
<evidence type="ECO:0000256" key="2">
    <source>
        <dbReference type="ARBA" id="ARBA00023015"/>
    </source>
</evidence>
<keyword evidence="2 6" id="KW-0805">Transcription regulation</keyword>
<evidence type="ECO:0000256" key="5">
    <source>
        <dbReference type="ARBA" id="ARBA00055319"/>
    </source>
</evidence>
<evidence type="ECO:0000313" key="9">
    <source>
        <dbReference type="Proteomes" id="UP000308489"/>
    </source>
</evidence>
<dbReference type="Gene3D" id="3.30.390.60">
    <property type="entry name" value="Heat-inducible transcription repressor hrca homolog, domain 3"/>
    <property type="match status" value="1"/>
</dbReference>
<dbReference type="FunFam" id="1.10.10.10:FF:000049">
    <property type="entry name" value="Heat-inducible transcription repressor HrcA"/>
    <property type="match status" value="1"/>
</dbReference>
<evidence type="ECO:0000256" key="6">
    <source>
        <dbReference type="HAMAP-Rule" id="MF_00081"/>
    </source>
</evidence>
<dbReference type="SUPFAM" id="SSF55781">
    <property type="entry name" value="GAF domain-like"/>
    <property type="match status" value="1"/>
</dbReference>
<accession>A0A4U9RPB5</accession>
<evidence type="ECO:0000313" key="8">
    <source>
        <dbReference type="EMBL" id="VTQ90700.1"/>
    </source>
</evidence>
<name>A0A4U9RPB5_HATHI</name>
<keyword evidence="3 6" id="KW-0346">Stress response</keyword>
<dbReference type="InterPro" id="IPR029016">
    <property type="entry name" value="GAF-like_dom_sf"/>
</dbReference>
<dbReference type="HAMAP" id="MF_00081">
    <property type="entry name" value="HrcA"/>
    <property type="match status" value="1"/>
</dbReference>
<dbReference type="InterPro" id="IPR036390">
    <property type="entry name" value="WH_DNA-bd_sf"/>
</dbReference>
<dbReference type="Pfam" id="PF01628">
    <property type="entry name" value="HrcA"/>
    <property type="match status" value="1"/>
</dbReference>
<dbReference type="Proteomes" id="UP000308489">
    <property type="component" value="Chromosome 1"/>
</dbReference>
<dbReference type="AlphaFoldDB" id="A0A4U9RPB5"/>
<evidence type="ECO:0000256" key="1">
    <source>
        <dbReference type="ARBA" id="ARBA00022491"/>
    </source>
</evidence>